<feature type="region of interest" description="Disordered" evidence="1">
    <location>
        <begin position="1"/>
        <end position="56"/>
    </location>
</feature>
<evidence type="ECO:0000256" key="1">
    <source>
        <dbReference type="SAM" id="MobiDB-lite"/>
    </source>
</evidence>
<reference evidence="3" key="1">
    <citation type="submission" date="2018-05" db="EMBL/GenBank/DDBJ databases">
        <title>Draft genome sequence of Stemphylium lycopersici strain CIDEFI 213.</title>
        <authorList>
            <person name="Medina R."/>
            <person name="Franco M.E.E."/>
            <person name="Lucentini C.G."/>
            <person name="Saparrat M.C.N."/>
            <person name="Balatti P.A."/>
        </authorList>
    </citation>
    <scope>NUCLEOTIDE SEQUENCE [LARGE SCALE GENOMIC DNA]</scope>
    <source>
        <strain evidence="3">CIDEFI 213</strain>
    </source>
</reference>
<evidence type="ECO:0008006" key="4">
    <source>
        <dbReference type="Google" id="ProtNLM"/>
    </source>
</evidence>
<name>A0A364NGY7_STELY</name>
<evidence type="ECO:0000313" key="3">
    <source>
        <dbReference type="Proteomes" id="UP000249619"/>
    </source>
</evidence>
<dbReference type="AlphaFoldDB" id="A0A364NGY7"/>
<gene>
    <name evidence="2" type="ORF">DDE83_000081</name>
</gene>
<accession>A0A364NGY7</accession>
<dbReference type="InterPro" id="IPR055323">
    <property type="entry name" value="C57A10.07/YOR238W"/>
</dbReference>
<evidence type="ECO:0000313" key="2">
    <source>
        <dbReference type="EMBL" id="RAR16516.1"/>
    </source>
</evidence>
<dbReference type="GO" id="GO:0005737">
    <property type="term" value="C:cytoplasm"/>
    <property type="evidence" value="ECO:0007669"/>
    <property type="project" value="TreeGrafter"/>
</dbReference>
<comment type="caution">
    <text evidence="2">The sequence shown here is derived from an EMBL/GenBank/DDBJ whole genome shotgun (WGS) entry which is preliminary data.</text>
</comment>
<sequence>MASASARPLVDLPKSKSRLKASVAAPANTSKETSGEAAAQDNIKPEPQTPENPDFVHPEHVVPPTSYPSADNLIIVCCHAIFLPNADAPDLPLRSPYHEPNWLLAPFQKSDAAAGKPGEHETFLSHIKAGIDALTLGTDAEHPPSSILVFSGGATKRAESLKTEARSYYHAALAAELAEGHVGGGRALRYYNQGNILLEEQATDSFQNLLFSVLLFRKATGKYPKQIRVITHAFKAKRFLDLHAPTIQWPRNRIQIQGIDPIMTKNTLDSTLKGEEKSGYAAWEEDPMGTGDLLGGKRKLRGWDASKGAKYFKDLEPSVKELFQGNVSEELPWIE</sequence>
<dbReference type="PANTHER" id="PTHR28110:SF1">
    <property type="entry name" value="TRANSMEMBRANE PROTEIN"/>
    <property type="match status" value="1"/>
</dbReference>
<dbReference type="PANTHER" id="PTHR28110">
    <property type="entry name" value="TRANSMEMBRANE PROTEIN"/>
    <property type="match status" value="1"/>
</dbReference>
<dbReference type="EMBL" id="QGDH01000002">
    <property type="protein sequence ID" value="RAR16516.1"/>
    <property type="molecule type" value="Genomic_DNA"/>
</dbReference>
<dbReference type="Gene3D" id="3.40.50.620">
    <property type="entry name" value="HUPs"/>
    <property type="match status" value="1"/>
</dbReference>
<dbReference type="InterPro" id="IPR014729">
    <property type="entry name" value="Rossmann-like_a/b/a_fold"/>
</dbReference>
<proteinExistence type="predicted"/>
<protein>
    <recommendedName>
        <fullName evidence="4">DUF218 domain-containing protein</fullName>
    </recommendedName>
</protein>
<organism evidence="2 3">
    <name type="scientific">Stemphylium lycopersici</name>
    <name type="common">Tomato gray leaf spot disease fungus</name>
    <name type="synonym">Thyrospora lycopersici</name>
    <dbReference type="NCBI Taxonomy" id="183478"/>
    <lineage>
        <taxon>Eukaryota</taxon>
        <taxon>Fungi</taxon>
        <taxon>Dikarya</taxon>
        <taxon>Ascomycota</taxon>
        <taxon>Pezizomycotina</taxon>
        <taxon>Dothideomycetes</taxon>
        <taxon>Pleosporomycetidae</taxon>
        <taxon>Pleosporales</taxon>
        <taxon>Pleosporineae</taxon>
        <taxon>Pleosporaceae</taxon>
        <taxon>Stemphylium</taxon>
    </lineage>
</organism>
<keyword evidence="3" id="KW-1185">Reference proteome</keyword>
<dbReference type="Proteomes" id="UP000249619">
    <property type="component" value="Unassembled WGS sequence"/>
</dbReference>